<evidence type="ECO:0000313" key="4">
    <source>
        <dbReference type="EMBL" id="CAE7205970.1"/>
    </source>
</evidence>
<dbReference type="InterPro" id="IPR029058">
    <property type="entry name" value="AB_hydrolase_fold"/>
</dbReference>
<keyword evidence="3" id="KW-0732">Signal</keyword>
<dbReference type="Pfam" id="PF00450">
    <property type="entry name" value="Peptidase_S10"/>
    <property type="match status" value="1"/>
</dbReference>
<name>A0A812JNW4_9DINO</name>
<keyword evidence="2" id="KW-1133">Transmembrane helix</keyword>
<comment type="similarity">
    <text evidence="1">Belongs to the peptidase S10 family.</text>
</comment>
<reference evidence="4" key="1">
    <citation type="submission" date="2021-02" db="EMBL/GenBank/DDBJ databases">
        <authorList>
            <person name="Dougan E. K."/>
            <person name="Rhodes N."/>
            <person name="Thang M."/>
            <person name="Chan C."/>
        </authorList>
    </citation>
    <scope>NUCLEOTIDE SEQUENCE</scope>
</reference>
<keyword evidence="2" id="KW-0812">Transmembrane</keyword>
<evidence type="ECO:0000313" key="5">
    <source>
        <dbReference type="Proteomes" id="UP000604046"/>
    </source>
</evidence>
<dbReference type="Proteomes" id="UP000604046">
    <property type="component" value="Unassembled WGS sequence"/>
</dbReference>
<feature type="transmembrane region" description="Helical" evidence="2">
    <location>
        <begin position="285"/>
        <end position="311"/>
    </location>
</feature>
<proteinExistence type="inferred from homology"/>
<dbReference type="Gene3D" id="3.40.50.1820">
    <property type="entry name" value="alpha/beta hydrolase"/>
    <property type="match status" value="1"/>
</dbReference>
<feature type="signal peptide" evidence="3">
    <location>
        <begin position="1"/>
        <end position="26"/>
    </location>
</feature>
<evidence type="ECO:0000256" key="1">
    <source>
        <dbReference type="ARBA" id="ARBA00009431"/>
    </source>
</evidence>
<organism evidence="4 5">
    <name type="scientific">Symbiodinium natans</name>
    <dbReference type="NCBI Taxonomy" id="878477"/>
    <lineage>
        <taxon>Eukaryota</taxon>
        <taxon>Sar</taxon>
        <taxon>Alveolata</taxon>
        <taxon>Dinophyceae</taxon>
        <taxon>Suessiales</taxon>
        <taxon>Symbiodiniaceae</taxon>
        <taxon>Symbiodinium</taxon>
    </lineage>
</organism>
<dbReference type="GO" id="GO:0006508">
    <property type="term" value="P:proteolysis"/>
    <property type="evidence" value="ECO:0007669"/>
    <property type="project" value="InterPro"/>
</dbReference>
<protein>
    <submittedName>
        <fullName evidence="4">KEX1 protein</fullName>
    </submittedName>
</protein>
<dbReference type="EMBL" id="CAJNDS010000435">
    <property type="protein sequence ID" value="CAE7205970.1"/>
    <property type="molecule type" value="Genomic_DNA"/>
</dbReference>
<keyword evidence="2" id="KW-0472">Membrane</keyword>
<dbReference type="OrthoDB" id="345965at2759"/>
<feature type="chain" id="PRO_5033045910" evidence="3">
    <location>
        <begin position="27"/>
        <end position="340"/>
    </location>
</feature>
<evidence type="ECO:0000256" key="2">
    <source>
        <dbReference type="SAM" id="Phobius"/>
    </source>
</evidence>
<keyword evidence="5" id="KW-1185">Reference proteome</keyword>
<dbReference type="GO" id="GO:0004185">
    <property type="term" value="F:serine-type carboxypeptidase activity"/>
    <property type="evidence" value="ECO:0007669"/>
    <property type="project" value="InterPro"/>
</dbReference>
<feature type="transmembrane region" description="Helical" evidence="2">
    <location>
        <begin position="240"/>
        <end position="264"/>
    </location>
</feature>
<evidence type="ECO:0000256" key="3">
    <source>
        <dbReference type="SAM" id="SignalP"/>
    </source>
</evidence>
<sequence>MFHVPSVYVLGHALSVELIFTSCTWCASDASTYGIVGPVAEGLVNDFETEQGMRVIEALLDAGKGYRVVTYNGVRDGSVCNHLGNLMSMKALKWNGTLAFNAAATTPWRPLGSLAGYQRSSGALSYYTILYTGHLVPMIVPDTARAMIEEIVNTASAQGAIVVMASLLRADEVHSDTRTLVNPGAKAKLGQEDFSQAHQRLEDRRGKEVKFSDQPEVPGPKEDIVLRLWRRLPETPLPNLYWVGGIFTAIWGYRMWGAFTRLMIIRYADVNYQLRRPDVLANKVVALRYLVLPLLVVPGVAMGIGGLAILLSDGAAEDSRNPLARLLQGQAFFRLEGSGD</sequence>
<comment type="caution">
    <text evidence="4">The sequence shown here is derived from an EMBL/GenBank/DDBJ whole genome shotgun (WGS) entry which is preliminary data.</text>
</comment>
<dbReference type="SUPFAM" id="SSF53474">
    <property type="entry name" value="alpha/beta-Hydrolases"/>
    <property type="match status" value="1"/>
</dbReference>
<accession>A0A812JNW4</accession>
<gene>
    <name evidence="4" type="primary">KEX1</name>
    <name evidence="4" type="ORF">SNAT2548_LOCUS6545</name>
</gene>
<dbReference type="InterPro" id="IPR001563">
    <property type="entry name" value="Peptidase_S10"/>
</dbReference>
<dbReference type="AlphaFoldDB" id="A0A812JNW4"/>